<protein>
    <submittedName>
        <fullName evidence="2">Uncharacterized protein</fullName>
    </submittedName>
</protein>
<feature type="compositionally biased region" description="Basic and acidic residues" evidence="1">
    <location>
        <begin position="21"/>
        <end position="36"/>
    </location>
</feature>
<name>A0A6N8HVD9_9FIRM</name>
<dbReference type="AlphaFoldDB" id="A0A6N8HVD9"/>
<evidence type="ECO:0000313" key="2">
    <source>
        <dbReference type="EMBL" id="MVB09682.1"/>
    </source>
</evidence>
<gene>
    <name evidence="2" type="ORF">CAFE_03470</name>
</gene>
<dbReference type="OrthoDB" id="2043140at2"/>
<dbReference type="Proteomes" id="UP000469440">
    <property type="component" value="Unassembled WGS sequence"/>
</dbReference>
<sequence length="196" mass="21271">MTISSLSMGGFSRLNSQTTVKADKTTSTENTSDKKNTSSLPDAVVENIQKMAREGAKKGVYMGDKYGAYINAYKTQHISPDRSKLISLMTPMVMNAKYTNGLPSFFQLPGLPFTGMLQVGARNGASMSIYDNSGTEILSYDCRNGWLPHQSQVEGKFYDETTAIYHEAYAAARAEMQTGSVQSSGIATISGLDMKA</sequence>
<evidence type="ECO:0000313" key="3">
    <source>
        <dbReference type="Proteomes" id="UP000469440"/>
    </source>
</evidence>
<organism evidence="2 3">
    <name type="scientific">Caproicibacter fermentans</name>
    <dbReference type="NCBI Taxonomy" id="2576756"/>
    <lineage>
        <taxon>Bacteria</taxon>
        <taxon>Bacillati</taxon>
        <taxon>Bacillota</taxon>
        <taxon>Clostridia</taxon>
        <taxon>Eubacteriales</taxon>
        <taxon>Acutalibacteraceae</taxon>
        <taxon>Caproicibacter</taxon>
    </lineage>
</organism>
<reference evidence="2 3" key="1">
    <citation type="submission" date="2019-09" db="EMBL/GenBank/DDBJ databases">
        <title>Genome sequence of Clostridium sp. EA1.</title>
        <authorList>
            <person name="Poehlein A."/>
            <person name="Bengelsdorf F.R."/>
            <person name="Daniel R."/>
        </authorList>
    </citation>
    <scope>NUCLEOTIDE SEQUENCE [LARGE SCALE GENOMIC DNA]</scope>
    <source>
        <strain evidence="2 3">EA1</strain>
    </source>
</reference>
<comment type="caution">
    <text evidence="2">The sequence shown here is derived from an EMBL/GenBank/DDBJ whole genome shotgun (WGS) entry which is preliminary data.</text>
</comment>
<feature type="region of interest" description="Disordered" evidence="1">
    <location>
        <begin position="17"/>
        <end position="42"/>
    </location>
</feature>
<keyword evidence="3" id="KW-1185">Reference proteome</keyword>
<evidence type="ECO:0000256" key="1">
    <source>
        <dbReference type="SAM" id="MobiDB-lite"/>
    </source>
</evidence>
<dbReference type="EMBL" id="VWXL01000011">
    <property type="protein sequence ID" value="MVB09682.1"/>
    <property type="molecule type" value="Genomic_DNA"/>
</dbReference>
<dbReference type="RefSeq" id="WP_156989637.1">
    <property type="nucleotide sequence ID" value="NZ_VWXL01000011.1"/>
</dbReference>
<accession>A0A6N8HVD9</accession>
<proteinExistence type="predicted"/>